<evidence type="ECO:0000313" key="2">
    <source>
        <dbReference type="Proteomes" id="UP000237000"/>
    </source>
</evidence>
<dbReference type="Proteomes" id="UP000237000">
    <property type="component" value="Unassembled WGS sequence"/>
</dbReference>
<keyword evidence="2" id="KW-1185">Reference proteome</keyword>
<sequence length="96" mass="10255">MQCKDVFGSELGVPLSRQRGVKPGESEPLDWERGLGNGLPCNPDCTVAVGSSTRAREHVGLTRFDGAERTKCEIGGKDSKVLLSPCVTLAFIIIVP</sequence>
<evidence type="ECO:0000313" key="1">
    <source>
        <dbReference type="EMBL" id="PON50806.1"/>
    </source>
</evidence>
<reference evidence="2" key="1">
    <citation type="submission" date="2016-06" db="EMBL/GenBank/DDBJ databases">
        <title>Parallel loss of symbiosis genes in relatives of nitrogen-fixing non-legume Parasponia.</title>
        <authorList>
            <person name="Van Velzen R."/>
            <person name="Holmer R."/>
            <person name="Bu F."/>
            <person name="Rutten L."/>
            <person name="Van Zeijl A."/>
            <person name="Liu W."/>
            <person name="Santuari L."/>
            <person name="Cao Q."/>
            <person name="Sharma T."/>
            <person name="Shen D."/>
            <person name="Roswanjaya Y."/>
            <person name="Wardhani T."/>
            <person name="Kalhor M.S."/>
            <person name="Jansen J."/>
            <person name="Van den Hoogen J."/>
            <person name="Gungor B."/>
            <person name="Hartog M."/>
            <person name="Hontelez J."/>
            <person name="Verver J."/>
            <person name="Yang W.-C."/>
            <person name="Schijlen E."/>
            <person name="Repin R."/>
            <person name="Schilthuizen M."/>
            <person name="Schranz E."/>
            <person name="Heidstra R."/>
            <person name="Miyata K."/>
            <person name="Fedorova E."/>
            <person name="Kohlen W."/>
            <person name="Bisseling T."/>
            <person name="Smit S."/>
            <person name="Geurts R."/>
        </authorList>
    </citation>
    <scope>NUCLEOTIDE SEQUENCE [LARGE SCALE GENOMIC DNA]</scope>
    <source>
        <strain evidence="2">cv. RG33-2</strain>
    </source>
</reference>
<comment type="caution">
    <text evidence="1">The sequence shown here is derived from an EMBL/GenBank/DDBJ whole genome shotgun (WGS) entry which is preliminary data.</text>
</comment>
<name>A0A2P5BPV2_TREOI</name>
<dbReference type="AlphaFoldDB" id="A0A2P5BPV2"/>
<gene>
    <name evidence="1" type="ORF">TorRG33x02_313290</name>
</gene>
<dbReference type="EMBL" id="JXTC01000482">
    <property type="protein sequence ID" value="PON50806.1"/>
    <property type="molecule type" value="Genomic_DNA"/>
</dbReference>
<accession>A0A2P5BPV2</accession>
<proteinExistence type="predicted"/>
<protein>
    <submittedName>
        <fullName evidence="1">Uncharacterized protein</fullName>
    </submittedName>
</protein>
<dbReference type="InParanoid" id="A0A2P5BPV2"/>
<organism evidence="1 2">
    <name type="scientific">Trema orientale</name>
    <name type="common">Charcoal tree</name>
    <name type="synonym">Celtis orientalis</name>
    <dbReference type="NCBI Taxonomy" id="63057"/>
    <lineage>
        <taxon>Eukaryota</taxon>
        <taxon>Viridiplantae</taxon>
        <taxon>Streptophyta</taxon>
        <taxon>Embryophyta</taxon>
        <taxon>Tracheophyta</taxon>
        <taxon>Spermatophyta</taxon>
        <taxon>Magnoliopsida</taxon>
        <taxon>eudicotyledons</taxon>
        <taxon>Gunneridae</taxon>
        <taxon>Pentapetalae</taxon>
        <taxon>rosids</taxon>
        <taxon>fabids</taxon>
        <taxon>Rosales</taxon>
        <taxon>Cannabaceae</taxon>
        <taxon>Trema</taxon>
    </lineage>
</organism>